<proteinExistence type="predicted"/>
<dbReference type="PROSITE" id="PS51704">
    <property type="entry name" value="GP_PDE"/>
    <property type="match status" value="1"/>
</dbReference>
<dbReference type="Pfam" id="PF03009">
    <property type="entry name" value="GDPD"/>
    <property type="match status" value="1"/>
</dbReference>
<dbReference type="SMR" id="A0A4P7NQV1"/>
<dbReference type="Proteomes" id="UP000294847">
    <property type="component" value="Chromosome 6"/>
</dbReference>
<dbReference type="VEuPathDB" id="FungiDB:M_BR32_EuGene_00072541"/>
<evidence type="ECO:0000313" key="2">
    <source>
        <dbReference type="Proteomes" id="UP000294847"/>
    </source>
</evidence>
<dbReference type="AlphaFoldDB" id="A0A4P7NQV1"/>
<evidence type="ECO:0000313" key="1">
    <source>
        <dbReference type="EMBL" id="QBZ64612.1"/>
    </source>
</evidence>
<sequence length="351" mass="40044">MTLLPKGSEKMPLLDGQQRATFPPATFADAIPRPWGRRVPQAIAHRGYKAKWPENTMAAFAAAFAVGAHAIETDLHLTKDKVVVLSHDGTLKRCFGEDRKLADCDWSYVSTLRTMKSTPSPMPRLADLLHYLTQPGMEDKWLLLDIKRDDDPDELIRRTAETFASIPSVRPWKDRIIMGCWDANYMRRCSHHLPGFSVAYIGWSLPYARQLLKHSNVSFNLLQKALVGPFGTQLLRAAEARGRQVFVWTVNEVEWMEWSIKKGGIDGLITDDPELYIEVCRRQDDDRGDERGYVMGSGLEQKMLPQESGALRWTRLYAEVIIVQIITRIIILVTRIRLGSERKRVRDGMRG</sequence>
<organism evidence="1 2">
    <name type="scientific">Pyricularia oryzae</name>
    <name type="common">Rice blast fungus</name>
    <name type="synonym">Magnaporthe oryzae</name>
    <dbReference type="NCBI Taxonomy" id="318829"/>
    <lineage>
        <taxon>Eukaryota</taxon>
        <taxon>Fungi</taxon>
        <taxon>Dikarya</taxon>
        <taxon>Ascomycota</taxon>
        <taxon>Pezizomycotina</taxon>
        <taxon>Sordariomycetes</taxon>
        <taxon>Sordariomycetidae</taxon>
        <taxon>Magnaporthales</taxon>
        <taxon>Pyriculariaceae</taxon>
        <taxon>Pyricularia</taxon>
    </lineage>
</organism>
<dbReference type="SUPFAM" id="SSF51695">
    <property type="entry name" value="PLC-like phosphodiesterases"/>
    <property type="match status" value="1"/>
</dbReference>
<reference evidence="1 2" key="1">
    <citation type="journal article" date="2019" name="Mol. Biol. Evol.">
        <title>Blast fungal genomes show frequent chromosomal changes, gene gains and losses, and effector gene turnover.</title>
        <authorList>
            <person name="Gomez Luciano L.B."/>
            <person name="Jason Tsai I."/>
            <person name="Chuma I."/>
            <person name="Tosa Y."/>
            <person name="Chen Y.H."/>
            <person name="Li J.Y."/>
            <person name="Li M.Y."/>
            <person name="Jade Lu M.Y."/>
            <person name="Nakayashiki H."/>
            <person name="Li W.H."/>
        </authorList>
    </citation>
    <scope>NUCLEOTIDE SEQUENCE [LARGE SCALE GENOMIC DNA]</scope>
    <source>
        <strain evidence="1">MZ5-1-6</strain>
    </source>
</reference>
<dbReference type="CDD" id="cd08570">
    <property type="entry name" value="GDPD_YPL206cp_fungi"/>
    <property type="match status" value="1"/>
</dbReference>
<dbReference type="PANTHER" id="PTHR43805:SF1">
    <property type="entry name" value="GP-PDE DOMAIN-CONTAINING PROTEIN"/>
    <property type="match status" value="1"/>
</dbReference>
<dbReference type="InterPro" id="IPR017946">
    <property type="entry name" value="PLC-like_Pdiesterase_TIM-brl"/>
</dbReference>
<dbReference type="GO" id="GO:0008081">
    <property type="term" value="F:phosphoric diester hydrolase activity"/>
    <property type="evidence" value="ECO:0007669"/>
    <property type="project" value="InterPro"/>
</dbReference>
<dbReference type="GO" id="GO:0006629">
    <property type="term" value="P:lipid metabolic process"/>
    <property type="evidence" value="ECO:0007669"/>
    <property type="project" value="InterPro"/>
</dbReference>
<dbReference type="OMA" id="RALPECW"/>
<gene>
    <name evidence="1" type="ORF">PoMZ_06310</name>
</gene>
<dbReference type="Gene3D" id="3.20.20.190">
    <property type="entry name" value="Phosphatidylinositol (PI) phosphodiesterase"/>
    <property type="match status" value="1"/>
</dbReference>
<dbReference type="EMBL" id="CP034209">
    <property type="protein sequence ID" value="QBZ64612.1"/>
    <property type="molecule type" value="Genomic_DNA"/>
</dbReference>
<accession>A0A4P7NQV1</accession>
<dbReference type="PANTHER" id="PTHR43805">
    <property type="entry name" value="GLYCEROPHOSPHORYL DIESTER PHOSPHODIESTERASE"/>
    <property type="match status" value="1"/>
</dbReference>
<name>A0A4P7NQV1_PYROR</name>
<protein>
    <submittedName>
        <fullName evidence="1">Uncharacterized protein</fullName>
    </submittedName>
</protein>
<dbReference type="InterPro" id="IPR030395">
    <property type="entry name" value="GP_PDE_dom"/>
</dbReference>